<sequence>MRVPKELELRISTLPSVFSSMENQNNPRRIQFKKRQRRLAFILTLNSLST</sequence>
<evidence type="ECO:0000313" key="1">
    <source>
        <dbReference type="EMBL" id="TQE14379.1"/>
    </source>
</evidence>
<dbReference type="Proteomes" id="UP000315295">
    <property type="component" value="Unassembled WGS sequence"/>
</dbReference>
<accession>A0A540NTN5</accession>
<evidence type="ECO:0000313" key="2">
    <source>
        <dbReference type="Proteomes" id="UP000315295"/>
    </source>
</evidence>
<name>A0A540NTN5_MALBA</name>
<dbReference type="EMBL" id="VIEB01000005">
    <property type="protein sequence ID" value="TQE14379.1"/>
    <property type="molecule type" value="Genomic_DNA"/>
</dbReference>
<reference evidence="1 2" key="1">
    <citation type="journal article" date="2019" name="G3 (Bethesda)">
        <title>Sequencing of a Wild Apple (Malus baccata) Genome Unravels the Differences Between Cultivated and Wild Apple Species Regarding Disease Resistance and Cold Tolerance.</title>
        <authorList>
            <person name="Chen X."/>
        </authorList>
    </citation>
    <scope>NUCLEOTIDE SEQUENCE [LARGE SCALE GENOMIC DNA]</scope>
    <source>
        <strain evidence="2">cv. Shandingzi</strain>
        <tissue evidence="1">Leaves</tissue>
    </source>
</reference>
<dbReference type="AlphaFoldDB" id="A0A540NTN5"/>
<proteinExistence type="predicted"/>
<comment type="caution">
    <text evidence="1">The sequence shown here is derived from an EMBL/GenBank/DDBJ whole genome shotgun (WGS) entry which is preliminary data.</text>
</comment>
<gene>
    <name evidence="1" type="ORF">C1H46_000298</name>
</gene>
<keyword evidence="2" id="KW-1185">Reference proteome</keyword>
<organism evidence="1 2">
    <name type="scientific">Malus baccata</name>
    <name type="common">Siberian crab apple</name>
    <name type="synonym">Pyrus baccata</name>
    <dbReference type="NCBI Taxonomy" id="106549"/>
    <lineage>
        <taxon>Eukaryota</taxon>
        <taxon>Viridiplantae</taxon>
        <taxon>Streptophyta</taxon>
        <taxon>Embryophyta</taxon>
        <taxon>Tracheophyta</taxon>
        <taxon>Spermatophyta</taxon>
        <taxon>Magnoliopsida</taxon>
        <taxon>eudicotyledons</taxon>
        <taxon>Gunneridae</taxon>
        <taxon>Pentapetalae</taxon>
        <taxon>rosids</taxon>
        <taxon>fabids</taxon>
        <taxon>Rosales</taxon>
        <taxon>Rosaceae</taxon>
        <taxon>Amygdaloideae</taxon>
        <taxon>Maleae</taxon>
        <taxon>Malus</taxon>
    </lineage>
</organism>
<protein>
    <submittedName>
        <fullName evidence="1">Uncharacterized protein</fullName>
    </submittedName>
</protein>